<gene>
    <name evidence="2" type="ORF">EDC19_0866</name>
</gene>
<feature type="transmembrane region" description="Helical" evidence="1">
    <location>
        <begin position="112"/>
        <end position="131"/>
    </location>
</feature>
<feature type="transmembrane region" description="Helical" evidence="1">
    <location>
        <begin position="70"/>
        <end position="92"/>
    </location>
</feature>
<evidence type="ECO:0000313" key="3">
    <source>
        <dbReference type="Proteomes" id="UP000294545"/>
    </source>
</evidence>
<organism evidence="2 3">
    <name type="scientific">Natranaerovirga hydrolytica</name>
    <dbReference type="NCBI Taxonomy" id="680378"/>
    <lineage>
        <taxon>Bacteria</taxon>
        <taxon>Bacillati</taxon>
        <taxon>Bacillota</taxon>
        <taxon>Clostridia</taxon>
        <taxon>Lachnospirales</taxon>
        <taxon>Natranaerovirgaceae</taxon>
        <taxon>Natranaerovirga</taxon>
    </lineage>
</organism>
<keyword evidence="1" id="KW-0472">Membrane</keyword>
<keyword evidence="1" id="KW-1133">Transmembrane helix</keyword>
<dbReference type="AlphaFoldDB" id="A0A4R1N343"/>
<keyword evidence="3" id="KW-1185">Reference proteome</keyword>
<keyword evidence="1" id="KW-0812">Transmembrane</keyword>
<evidence type="ECO:0000256" key="1">
    <source>
        <dbReference type="SAM" id="Phobius"/>
    </source>
</evidence>
<name>A0A4R1N343_9FIRM</name>
<proteinExistence type="predicted"/>
<feature type="transmembrane region" description="Helical" evidence="1">
    <location>
        <begin position="36"/>
        <end position="58"/>
    </location>
</feature>
<reference evidence="2 3" key="1">
    <citation type="submission" date="2019-03" db="EMBL/GenBank/DDBJ databases">
        <title>Genomic Encyclopedia of Type Strains, Phase IV (KMG-IV): sequencing the most valuable type-strain genomes for metagenomic binning, comparative biology and taxonomic classification.</title>
        <authorList>
            <person name="Goeker M."/>
        </authorList>
    </citation>
    <scope>NUCLEOTIDE SEQUENCE [LARGE SCALE GENOMIC DNA]</scope>
    <source>
        <strain evidence="2 3">DSM 24176</strain>
    </source>
</reference>
<dbReference type="EMBL" id="SMGQ01000011">
    <property type="protein sequence ID" value="TCK98444.1"/>
    <property type="molecule type" value="Genomic_DNA"/>
</dbReference>
<evidence type="ECO:0000313" key="2">
    <source>
        <dbReference type="EMBL" id="TCK98444.1"/>
    </source>
</evidence>
<sequence>MKKKVSFYLFSLILLILYALISEYLAHIIYHNIIAFSIYVQGFFVLSGMLIGILPNLFNKHYKLYFKFNYYKFFIICVPTFLYVLSSVLYYVEGTYHFISKILIPRSPISSTNTIISLALGYALVTSVYDVKSKNRDQ</sequence>
<feature type="transmembrane region" description="Helical" evidence="1">
    <location>
        <begin position="7"/>
        <end position="30"/>
    </location>
</feature>
<accession>A0A4R1N343</accession>
<protein>
    <submittedName>
        <fullName evidence="2">Uncharacterized protein</fullName>
    </submittedName>
</protein>
<comment type="caution">
    <text evidence="2">The sequence shown here is derived from an EMBL/GenBank/DDBJ whole genome shotgun (WGS) entry which is preliminary data.</text>
</comment>
<dbReference type="Proteomes" id="UP000294545">
    <property type="component" value="Unassembled WGS sequence"/>
</dbReference>